<evidence type="ECO:0000256" key="8">
    <source>
        <dbReference type="ARBA" id="ARBA00022946"/>
    </source>
</evidence>
<evidence type="ECO:0000256" key="5">
    <source>
        <dbReference type="ARBA" id="ARBA00022792"/>
    </source>
</evidence>
<keyword evidence="10 13" id="KW-0496">Mitochondrion</keyword>
<keyword evidence="7 13" id="KW-0653">Protein transport</keyword>
<dbReference type="eggNOG" id="KOG2580">
    <property type="taxonomic scope" value="Eukaryota"/>
</dbReference>
<evidence type="ECO:0000256" key="3">
    <source>
        <dbReference type="ARBA" id="ARBA00022448"/>
    </source>
</evidence>
<dbReference type="GO" id="GO:0030674">
    <property type="term" value="F:protein-macromolecule adaptor activity"/>
    <property type="evidence" value="ECO:0007669"/>
    <property type="project" value="EnsemblFungi"/>
</dbReference>
<dbReference type="EMBL" id="HE978321">
    <property type="protein sequence ID" value="CCK71684.1"/>
    <property type="molecule type" value="Genomic_DNA"/>
</dbReference>
<dbReference type="KEGG" id="kng:KNAG_0H02690"/>
<evidence type="ECO:0000256" key="7">
    <source>
        <dbReference type="ARBA" id="ARBA00022927"/>
    </source>
</evidence>
<dbReference type="OrthoDB" id="10265990at2759"/>
<evidence type="ECO:0000256" key="13">
    <source>
        <dbReference type="PIRNR" id="PIRNR037871"/>
    </source>
</evidence>
<dbReference type="GO" id="GO:0030150">
    <property type="term" value="P:protein import into mitochondrial matrix"/>
    <property type="evidence" value="ECO:0007669"/>
    <property type="project" value="EnsemblFungi"/>
</dbReference>
<dbReference type="GO" id="GO:0031314">
    <property type="term" value="C:extrinsic component of mitochondrial inner membrane"/>
    <property type="evidence" value="ECO:0007669"/>
    <property type="project" value="EnsemblFungi"/>
</dbReference>
<dbReference type="PIRSF" id="PIRSF037871">
    <property type="entry name" value="TIM44"/>
    <property type="match status" value="1"/>
</dbReference>
<keyword evidence="9 13" id="KW-0811">Translocation</keyword>
<comment type="similarity">
    <text evidence="2 13">Belongs to the Tim44 family.</text>
</comment>
<dbReference type="AlphaFoldDB" id="J7S8Q4"/>
<dbReference type="SUPFAM" id="SSF54427">
    <property type="entry name" value="NTF2-like"/>
    <property type="match status" value="1"/>
</dbReference>
<dbReference type="GO" id="GO:0051087">
    <property type="term" value="F:protein-folding chaperone binding"/>
    <property type="evidence" value="ECO:0007669"/>
    <property type="project" value="EnsemblFungi"/>
</dbReference>
<proteinExistence type="inferred from homology"/>
<dbReference type="FunFam" id="3.10.450.240:FF:000002">
    <property type="entry name" value="Mitochondrial import inner membrane translocase subunit TIM44"/>
    <property type="match status" value="1"/>
</dbReference>
<name>J7S8Q4_HUIN7</name>
<comment type="function">
    <text evidence="13">Essential component of the PAM complex, a complex required for the translocation of transit peptide-containing proteins from the inner membrane into the mitochondrial matrix in an ATP-dependent manner.</text>
</comment>
<dbReference type="InterPro" id="IPR017303">
    <property type="entry name" value="Tim44"/>
</dbReference>
<dbReference type="GeneID" id="34527416"/>
<dbReference type="OMA" id="NFQMEPF"/>
<evidence type="ECO:0000256" key="9">
    <source>
        <dbReference type="ARBA" id="ARBA00023010"/>
    </source>
</evidence>
<dbReference type="InterPro" id="IPR007379">
    <property type="entry name" value="Tim44-like_dom"/>
</dbReference>
<comment type="subcellular location">
    <subcellularLocation>
        <location evidence="1">Mitochondrion inner membrane</location>
        <topology evidence="1">Peripheral membrane protein</topology>
    </subcellularLocation>
</comment>
<evidence type="ECO:0000259" key="14">
    <source>
        <dbReference type="SMART" id="SM00978"/>
    </source>
</evidence>
<dbReference type="GO" id="GO:0005524">
    <property type="term" value="F:ATP binding"/>
    <property type="evidence" value="ECO:0007669"/>
    <property type="project" value="UniProtKB-KW"/>
</dbReference>
<protein>
    <recommendedName>
        <fullName evidence="12 13">Mitochondrial import inner membrane translocase subunit TIM44</fullName>
    </recommendedName>
</protein>
<keyword evidence="3 13" id="KW-0813">Transport</keyword>
<evidence type="ECO:0000256" key="10">
    <source>
        <dbReference type="ARBA" id="ARBA00023128"/>
    </source>
</evidence>
<reference evidence="16" key="2">
    <citation type="submission" date="2012-08" db="EMBL/GenBank/DDBJ databases">
        <title>Genome sequence of Kazachstania naganishii.</title>
        <authorList>
            <person name="Gordon J.L."/>
            <person name="Armisen D."/>
            <person name="Proux-Wera E."/>
            <person name="OhEigeartaigh S.S."/>
            <person name="Byrne K.P."/>
            <person name="Wolfe K.H."/>
        </authorList>
    </citation>
    <scope>NUCLEOTIDE SEQUENCE [LARGE SCALE GENOMIC DNA]</scope>
    <source>
        <strain evidence="16">ATCC MYA-139 / BCRC 22969 / CBS 8797 / CCRC 22969 / KCTC 17520 / NBRC 10181 / NCYC 3082</strain>
    </source>
</reference>
<dbReference type="Gene3D" id="3.10.450.240">
    <property type="match status" value="1"/>
</dbReference>
<dbReference type="Proteomes" id="UP000006310">
    <property type="component" value="Chromosome 8"/>
</dbReference>
<feature type="domain" description="Tim44-like" evidence="14">
    <location>
        <begin position="258"/>
        <end position="412"/>
    </location>
</feature>
<dbReference type="Pfam" id="PF04280">
    <property type="entry name" value="Tim44"/>
    <property type="match status" value="1"/>
</dbReference>
<dbReference type="InterPro" id="IPR039544">
    <property type="entry name" value="Tim44-like"/>
</dbReference>
<dbReference type="RefSeq" id="XP_022465929.1">
    <property type="nucleotide sequence ID" value="XM_022609543.1"/>
</dbReference>
<sequence>MLAYKTVRPASAGVRVVARAPLHTARVLLNGGRDPRSPLSIFRDTFKKEWEKSQELQENIRTLQDASGKIGETEAYRKAREAFLRAQKGSTIVGKTLKKTGETVEGIASKAWDSEIAKASRKAAVKTAQKLDEGFEPVRQTQLYKDVSEVIDDGDSTSYGGFFTREERQRRREKALASGERVRAVKSNDEAGTALVATGVESKESLGKKMEDFKEKTAVGRSLHGLKHRLWDESENPLIVFMRKVSGKVGKFFAETESGRVYTQFKLMDPNFNSVTFTKHLREYVVPEILEAYVRGDEKVLKKWFSEAPYNVYAAQQKMFKEKALFADGRILDIRGVEIVSAKLLQPQDLPVLVVGCRAQEINLYKKVKTGEIAAGSESNILMSSYAMVFTRDPEQVTDEETEGWKILEFVRGGSRQFT</sequence>
<dbReference type="STRING" id="1071383.J7S8Q4"/>
<dbReference type="InterPro" id="IPR032710">
    <property type="entry name" value="NTF2-like_dom_sf"/>
</dbReference>
<organism evidence="15 16">
    <name type="scientific">Huiozyma naganishii (strain ATCC MYA-139 / BCRC 22969 / CBS 8797 / KCTC 17520 / NBRC 10181 / NCYC 3082 / Yp74L-3)</name>
    <name type="common">Yeast</name>
    <name type="synonym">Kazachstania naganishii</name>
    <dbReference type="NCBI Taxonomy" id="1071383"/>
    <lineage>
        <taxon>Eukaryota</taxon>
        <taxon>Fungi</taxon>
        <taxon>Dikarya</taxon>
        <taxon>Ascomycota</taxon>
        <taxon>Saccharomycotina</taxon>
        <taxon>Saccharomycetes</taxon>
        <taxon>Saccharomycetales</taxon>
        <taxon>Saccharomycetaceae</taxon>
        <taxon>Huiozyma</taxon>
    </lineage>
</organism>
<dbReference type="GO" id="GO:0001405">
    <property type="term" value="C:PAM complex, Tim23 associated import motor"/>
    <property type="evidence" value="ECO:0007669"/>
    <property type="project" value="EnsemblFungi"/>
</dbReference>
<dbReference type="SMART" id="SM00978">
    <property type="entry name" value="Tim44"/>
    <property type="match status" value="1"/>
</dbReference>
<evidence type="ECO:0000256" key="11">
    <source>
        <dbReference type="ARBA" id="ARBA00023136"/>
    </source>
</evidence>
<keyword evidence="6" id="KW-0067">ATP-binding</keyword>
<evidence type="ECO:0000256" key="4">
    <source>
        <dbReference type="ARBA" id="ARBA00022741"/>
    </source>
</evidence>
<evidence type="ECO:0000256" key="6">
    <source>
        <dbReference type="ARBA" id="ARBA00022840"/>
    </source>
</evidence>
<dbReference type="PANTHER" id="PTHR10721">
    <property type="entry name" value="MITOCHONDRIAL IMPORT INNER MEMBRANE TRANSLOCASE SUBUNIT TIM44"/>
    <property type="match status" value="1"/>
</dbReference>
<evidence type="ECO:0000256" key="1">
    <source>
        <dbReference type="ARBA" id="ARBA00004637"/>
    </source>
</evidence>
<evidence type="ECO:0000313" key="16">
    <source>
        <dbReference type="Proteomes" id="UP000006310"/>
    </source>
</evidence>
<evidence type="ECO:0000256" key="2">
    <source>
        <dbReference type="ARBA" id="ARBA00009597"/>
    </source>
</evidence>
<evidence type="ECO:0000313" key="15">
    <source>
        <dbReference type="EMBL" id="CCK71684.1"/>
    </source>
</evidence>
<keyword evidence="8" id="KW-0809">Transit peptide</keyword>
<dbReference type="HOGENOM" id="CLU_020932_2_0_1"/>
<keyword evidence="16" id="KW-1185">Reference proteome</keyword>
<reference evidence="15 16" key="1">
    <citation type="journal article" date="2011" name="Proc. Natl. Acad. Sci. U.S.A.">
        <title>Evolutionary erosion of yeast sex chromosomes by mating-type switching accidents.</title>
        <authorList>
            <person name="Gordon J.L."/>
            <person name="Armisen D."/>
            <person name="Proux-Wera E."/>
            <person name="Oheigeartaigh S.S."/>
            <person name="Byrne K.P."/>
            <person name="Wolfe K.H."/>
        </authorList>
    </citation>
    <scope>NUCLEOTIDE SEQUENCE [LARGE SCALE GENOMIC DNA]</scope>
    <source>
        <strain evidence="16">ATCC MYA-139 / BCRC 22969 / CBS 8797 / CCRC 22969 / KCTC 17520 / NBRC 10181 / NCYC 3082</strain>
    </source>
</reference>
<accession>J7S8Q4</accession>
<keyword evidence="4" id="KW-0547">Nucleotide-binding</keyword>
<keyword evidence="11 13" id="KW-0472">Membrane</keyword>
<dbReference type="PANTHER" id="PTHR10721:SF1">
    <property type="entry name" value="MITOCHONDRIAL IMPORT INNER MEMBRANE TRANSLOCASE SUBUNIT TIM44"/>
    <property type="match status" value="1"/>
</dbReference>
<keyword evidence="5 13" id="KW-0999">Mitochondrion inner membrane</keyword>
<evidence type="ECO:0000256" key="12">
    <source>
        <dbReference type="ARBA" id="ARBA00074309"/>
    </source>
</evidence>
<gene>
    <name evidence="15" type="primary">KNAG0H02690</name>
    <name evidence="15" type="ordered locus">KNAG_0H02690</name>
</gene>